<protein>
    <submittedName>
        <fullName evidence="1">Phosphomannomutase</fullName>
    </submittedName>
</protein>
<gene>
    <name evidence="1" type="ORF">MNB_SV-10-801</name>
</gene>
<name>A0A1W1CKY9_9ZZZZ</name>
<dbReference type="EMBL" id="FPHL01000044">
    <property type="protein sequence ID" value="SFV66331.1"/>
    <property type="molecule type" value="Genomic_DNA"/>
</dbReference>
<sequence length="91" mass="10543">MIITIQEKQFDTKKITQLYPAGVIRTGYEDETTQVSLEWLDTESKGKVEVVGFGIFIYLGDEEKYSFIFDTREEMDKEIGRIAAQLQQGKR</sequence>
<accession>A0A1W1CKY9</accession>
<proteinExistence type="predicted"/>
<organism evidence="1">
    <name type="scientific">hydrothermal vent metagenome</name>
    <dbReference type="NCBI Taxonomy" id="652676"/>
    <lineage>
        <taxon>unclassified sequences</taxon>
        <taxon>metagenomes</taxon>
        <taxon>ecological metagenomes</taxon>
    </lineage>
</organism>
<reference evidence="1" key="1">
    <citation type="submission" date="2016-10" db="EMBL/GenBank/DDBJ databases">
        <authorList>
            <person name="de Groot N.N."/>
        </authorList>
    </citation>
    <scope>NUCLEOTIDE SEQUENCE</scope>
</reference>
<dbReference type="AlphaFoldDB" id="A0A1W1CKY9"/>
<evidence type="ECO:0000313" key="1">
    <source>
        <dbReference type="EMBL" id="SFV66331.1"/>
    </source>
</evidence>